<gene>
    <name evidence="1" type="ORF">Tco_0874538</name>
</gene>
<evidence type="ECO:0000313" key="2">
    <source>
        <dbReference type="Proteomes" id="UP001151760"/>
    </source>
</evidence>
<sequence>MPPIITCAAALNSCFNVSGVELLIESITIDLECFDDDFATKAKNISTNLWKWWGEGDDVGAAGGCSGSVRRWLRRWEMVLVVLMIYGSVWRWRSIVVCQLSWPDVGGGAESLAEKRRGAENDI</sequence>
<proteinExistence type="predicted"/>
<name>A0ABQ5BPR2_9ASTR</name>
<keyword evidence="2" id="KW-1185">Reference proteome</keyword>
<reference evidence="1" key="1">
    <citation type="journal article" date="2022" name="Int. J. Mol. Sci.">
        <title>Draft Genome of Tanacetum Coccineum: Genomic Comparison of Closely Related Tanacetum-Family Plants.</title>
        <authorList>
            <person name="Yamashiro T."/>
            <person name="Shiraishi A."/>
            <person name="Nakayama K."/>
            <person name="Satake H."/>
        </authorList>
    </citation>
    <scope>NUCLEOTIDE SEQUENCE</scope>
</reference>
<organism evidence="1 2">
    <name type="scientific">Tanacetum coccineum</name>
    <dbReference type="NCBI Taxonomy" id="301880"/>
    <lineage>
        <taxon>Eukaryota</taxon>
        <taxon>Viridiplantae</taxon>
        <taxon>Streptophyta</taxon>
        <taxon>Embryophyta</taxon>
        <taxon>Tracheophyta</taxon>
        <taxon>Spermatophyta</taxon>
        <taxon>Magnoliopsida</taxon>
        <taxon>eudicotyledons</taxon>
        <taxon>Gunneridae</taxon>
        <taxon>Pentapetalae</taxon>
        <taxon>asterids</taxon>
        <taxon>campanulids</taxon>
        <taxon>Asterales</taxon>
        <taxon>Asteraceae</taxon>
        <taxon>Asteroideae</taxon>
        <taxon>Anthemideae</taxon>
        <taxon>Anthemidinae</taxon>
        <taxon>Tanacetum</taxon>
    </lineage>
</organism>
<comment type="caution">
    <text evidence="1">The sequence shown here is derived from an EMBL/GenBank/DDBJ whole genome shotgun (WGS) entry which is preliminary data.</text>
</comment>
<accession>A0ABQ5BPR2</accession>
<dbReference type="Proteomes" id="UP001151760">
    <property type="component" value="Unassembled WGS sequence"/>
</dbReference>
<reference evidence="1" key="2">
    <citation type="submission" date="2022-01" db="EMBL/GenBank/DDBJ databases">
        <authorList>
            <person name="Yamashiro T."/>
            <person name="Shiraishi A."/>
            <person name="Satake H."/>
            <person name="Nakayama K."/>
        </authorList>
    </citation>
    <scope>NUCLEOTIDE SEQUENCE</scope>
</reference>
<protein>
    <submittedName>
        <fullName evidence="1">Uncharacterized protein</fullName>
    </submittedName>
</protein>
<evidence type="ECO:0000313" key="1">
    <source>
        <dbReference type="EMBL" id="GJT15832.1"/>
    </source>
</evidence>
<dbReference type="EMBL" id="BQNB010013427">
    <property type="protein sequence ID" value="GJT15832.1"/>
    <property type="molecule type" value="Genomic_DNA"/>
</dbReference>